<reference evidence="5" key="1">
    <citation type="journal article" date="2018" name="Nat. Microbiol.">
        <title>Leveraging single-cell genomics to expand the fungal tree of life.</title>
        <authorList>
            <person name="Ahrendt S.R."/>
            <person name="Quandt C.A."/>
            <person name="Ciobanu D."/>
            <person name="Clum A."/>
            <person name="Salamov A."/>
            <person name="Andreopoulos B."/>
            <person name="Cheng J.F."/>
            <person name="Woyke T."/>
            <person name="Pelin A."/>
            <person name="Henrissat B."/>
            <person name="Reynolds N.K."/>
            <person name="Benny G.L."/>
            <person name="Smith M.E."/>
            <person name="James T.Y."/>
            <person name="Grigoriev I.V."/>
        </authorList>
    </citation>
    <scope>NUCLEOTIDE SEQUENCE [LARGE SCALE GENOMIC DNA]</scope>
    <source>
        <strain evidence="5">RSA 468</strain>
    </source>
</reference>
<dbReference type="GO" id="GO:0051087">
    <property type="term" value="F:protein-folding chaperone binding"/>
    <property type="evidence" value="ECO:0007669"/>
    <property type="project" value="InterPro"/>
</dbReference>
<dbReference type="GO" id="GO:0001671">
    <property type="term" value="F:ATPase activator activity"/>
    <property type="evidence" value="ECO:0007669"/>
    <property type="project" value="InterPro"/>
</dbReference>
<dbReference type="SUPFAM" id="SSF46565">
    <property type="entry name" value="Chaperone J-domain"/>
    <property type="match status" value="1"/>
</dbReference>
<dbReference type="EMBL" id="ML002363">
    <property type="protein sequence ID" value="RKP38477.1"/>
    <property type="molecule type" value="Genomic_DNA"/>
</dbReference>
<sequence length="151" mass="17478">TFDVDFPTLRRNFLKLQQQVHPDNFSQSDAKEKKIAEVQSTWLNTAYHTLRNPLLRAKYMLELRGYKFGEAGTPQDPEFLGEVLQFHEDLDEVTDEQGLSELKATNDARIKGVVTELSQAFAQNNLEMAKNLTDRLQFWYSAQEAVNNWQP</sequence>
<dbReference type="InterPro" id="IPR004640">
    <property type="entry name" value="HscB"/>
</dbReference>
<dbReference type="Proteomes" id="UP000268162">
    <property type="component" value="Unassembled WGS sequence"/>
</dbReference>
<keyword evidence="5" id="KW-1185">Reference proteome</keyword>
<dbReference type="GO" id="GO:0051259">
    <property type="term" value="P:protein complex oligomerization"/>
    <property type="evidence" value="ECO:0007669"/>
    <property type="project" value="InterPro"/>
</dbReference>
<evidence type="ECO:0000256" key="1">
    <source>
        <dbReference type="ARBA" id="ARBA00010476"/>
    </source>
</evidence>
<dbReference type="Gene3D" id="1.10.287.110">
    <property type="entry name" value="DnaJ domain"/>
    <property type="match status" value="1"/>
</dbReference>
<evidence type="ECO:0000259" key="3">
    <source>
        <dbReference type="Pfam" id="PF07743"/>
    </source>
</evidence>
<dbReference type="InterPro" id="IPR036386">
    <property type="entry name" value="HscB_C_sf"/>
</dbReference>
<dbReference type="STRING" id="215637.A0A4P9ZXU2"/>
<name>A0A4P9ZXU2_9FUNG</name>
<protein>
    <submittedName>
        <fullName evidence="4">Co-chaperone HscB, C-terminal oligomerization domain-containing protein</fullName>
    </submittedName>
</protein>
<dbReference type="InterPro" id="IPR001623">
    <property type="entry name" value="DnaJ_domain"/>
</dbReference>
<comment type="similarity">
    <text evidence="1">Belongs to the HscB family.</text>
</comment>
<dbReference type="GO" id="GO:0044571">
    <property type="term" value="P:[2Fe-2S] cluster assembly"/>
    <property type="evidence" value="ECO:0007669"/>
    <property type="project" value="InterPro"/>
</dbReference>
<evidence type="ECO:0000313" key="5">
    <source>
        <dbReference type="Proteomes" id="UP000268162"/>
    </source>
</evidence>
<keyword evidence="2" id="KW-0143">Chaperone</keyword>
<dbReference type="NCBIfam" id="TIGR00714">
    <property type="entry name" value="hscB"/>
    <property type="match status" value="1"/>
</dbReference>
<dbReference type="PANTHER" id="PTHR14021">
    <property type="entry name" value="IRON-SULFUR CLUSTER CO-CHAPERONE PROTEIN HSCB"/>
    <property type="match status" value="1"/>
</dbReference>
<dbReference type="InterPro" id="IPR036869">
    <property type="entry name" value="J_dom_sf"/>
</dbReference>
<organism evidence="4 5">
    <name type="scientific">Dimargaris cristalligena</name>
    <dbReference type="NCBI Taxonomy" id="215637"/>
    <lineage>
        <taxon>Eukaryota</taxon>
        <taxon>Fungi</taxon>
        <taxon>Fungi incertae sedis</taxon>
        <taxon>Zoopagomycota</taxon>
        <taxon>Kickxellomycotina</taxon>
        <taxon>Dimargaritomycetes</taxon>
        <taxon>Dimargaritales</taxon>
        <taxon>Dimargaritaceae</taxon>
        <taxon>Dimargaris</taxon>
    </lineage>
</organism>
<feature type="non-terminal residue" evidence="4">
    <location>
        <position position="1"/>
    </location>
</feature>
<feature type="non-terminal residue" evidence="4">
    <location>
        <position position="151"/>
    </location>
</feature>
<dbReference type="Gene3D" id="1.20.1280.20">
    <property type="entry name" value="HscB, C-terminal domain"/>
    <property type="match status" value="1"/>
</dbReference>
<dbReference type="InterPro" id="IPR009073">
    <property type="entry name" value="HscB_oligo_C"/>
</dbReference>
<dbReference type="SUPFAM" id="SSF47144">
    <property type="entry name" value="HSC20 (HSCB), C-terminal oligomerisation domain"/>
    <property type="match status" value="1"/>
</dbReference>
<dbReference type="AlphaFoldDB" id="A0A4P9ZXU2"/>
<proteinExistence type="inferred from homology"/>
<evidence type="ECO:0000256" key="2">
    <source>
        <dbReference type="ARBA" id="ARBA00023186"/>
    </source>
</evidence>
<dbReference type="Pfam" id="PF07743">
    <property type="entry name" value="HSCB_C"/>
    <property type="match status" value="1"/>
</dbReference>
<feature type="domain" description="Co-chaperone HscB C-terminal oligomerisation" evidence="3">
    <location>
        <begin position="75"/>
        <end position="146"/>
    </location>
</feature>
<dbReference type="GO" id="GO:0005739">
    <property type="term" value="C:mitochondrion"/>
    <property type="evidence" value="ECO:0007669"/>
    <property type="project" value="TreeGrafter"/>
</dbReference>
<dbReference type="CDD" id="cd06257">
    <property type="entry name" value="DnaJ"/>
    <property type="match status" value="1"/>
</dbReference>
<evidence type="ECO:0000313" key="4">
    <source>
        <dbReference type="EMBL" id="RKP38477.1"/>
    </source>
</evidence>
<gene>
    <name evidence="4" type="ORF">BJ085DRAFT_4243</name>
</gene>
<accession>A0A4P9ZXU2</accession>
<dbReference type="PANTHER" id="PTHR14021:SF15">
    <property type="entry name" value="IRON-SULFUR CLUSTER CO-CHAPERONE PROTEIN HSCB"/>
    <property type="match status" value="1"/>
</dbReference>